<dbReference type="Proteomes" id="UP000282106">
    <property type="component" value="Unassembled WGS sequence"/>
</dbReference>
<reference evidence="3 4" key="1">
    <citation type="submission" date="2018-10" db="EMBL/GenBank/DDBJ databases">
        <authorList>
            <person name="Chen W.-M."/>
        </authorList>
    </citation>
    <scope>NUCLEOTIDE SEQUENCE [LARGE SCALE GENOMIC DNA]</scope>
    <source>
        <strain evidence="3 4">THS-13</strain>
    </source>
</reference>
<dbReference type="InParanoid" id="A0A3N0VN08"/>
<evidence type="ECO:0000313" key="3">
    <source>
        <dbReference type="EMBL" id="ROH93378.1"/>
    </source>
</evidence>
<dbReference type="SMART" id="SM00028">
    <property type="entry name" value="TPR"/>
    <property type="match status" value="4"/>
</dbReference>
<dbReference type="InterPro" id="IPR019734">
    <property type="entry name" value="TPR_rpt"/>
</dbReference>
<comment type="caution">
    <text evidence="3">The sequence shown here is derived from an EMBL/GenBank/DDBJ whole genome shotgun (WGS) entry which is preliminary data.</text>
</comment>
<gene>
    <name evidence="3" type="ORF">ED208_02345</name>
</gene>
<organism evidence="3 4">
    <name type="scientific">Stagnimonas aquatica</name>
    <dbReference type="NCBI Taxonomy" id="2689987"/>
    <lineage>
        <taxon>Bacteria</taxon>
        <taxon>Pseudomonadati</taxon>
        <taxon>Pseudomonadota</taxon>
        <taxon>Gammaproteobacteria</taxon>
        <taxon>Nevskiales</taxon>
        <taxon>Nevskiaceae</taxon>
        <taxon>Stagnimonas</taxon>
    </lineage>
</organism>
<keyword evidence="1" id="KW-0802">TPR repeat</keyword>
<dbReference type="PROSITE" id="PS51257">
    <property type="entry name" value="PROKAR_LIPOPROTEIN"/>
    <property type="match status" value="1"/>
</dbReference>
<sequence>MRASVALLSVLLVSGCASRPLLPPTDGLFADPLFAAPAEPVDAGSVFALSPAMQAYLDGVIADRVRELGPRNGLFEALRDNLRLEYDTTMTRNAAQAFEARAGNCLSLVIMTAAFARPLGIPVHYQNVFGQDTWSRGEGMLVLSGHINIGLGATGRDRFRDGEQSVTTIDFLPPEELRGQHRQEVSEATVLAMYMNNRAAESLAQRDLNQAYWWARAALRTAPDFQNAYNTLAVVYLKKELPAQAERALRHALQRQPGDAEALSNLAGLLDQQGRRTEAEALRTRLARIDAEPPYHYFDLGLAALRSRDYREARRLFRKELARMPYAHEIHFALAMTYLQLGEARLASEELRLARDSSTTRGSRDLYAAKLDHLRELQLN</sequence>
<feature type="signal peptide" evidence="2">
    <location>
        <begin position="1"/>
        <end position="19"/>
    </location>
</feature>
<dbReference type="PANTHER" id="PTHR12558">
    <property type="entry name" value="CELL DIVISION CYCLE 16,23,27"/>
    <property type="match status" value="1"/>
</dbReference>
<proteinExistence type="predicted"/>
<keyword evidence="2" id="KW-0732">Signal</keyword>
<keyword evidence="4" id="KW-1185">Reference proteome</keyword>
<feature type="chain" id="PRO_5018181032" evidence="2">
    <location>
        <begin position="20"/>
        <end position="380"/>
    </location>
</feature>
<evidence type="ECO:0000256" key="1">
    <source>
        <dbReference type="PROSITE-ProRule" id="PRU00339"/>
    </source>
</evidence>
<name>A0A3N0VN08_9GAMM</name>
<dbReference type="SUPFAM" id="SSF48452">
    <property type="entry name" value="TPR-like"/>
    <property type="match status" value="1"/>
</dbReference>
<dbReference type="Gene3D" id="1.25.40.10">
    <property type="entry name" value="Tetratricopeptide repeat domain"/>
    <property type="match status" value="1"/>
</dbReference>
<accession>A0A3N0VN08</accession>
<dbReference type="EMBL" id="RJVO01000001">
    <property type="protein sequence ID" value="ROH93378.1"/>
    <property type="molecule type" value="Genomic_DNA"/>
</dbReference>
<feature type="repeat" description="TPR" evidence="1">
    <location>
        <begin position="294"/>
        <end position="327"/>
    </location>
</feature>
<dbReference type="RefSeq" id="WP_123210233.1">
    <property type="nucleotide sequence ID" value="NZ_RJVO01000001.1"/>
</dbReference>
<dbReference type="InterPro" id="IPR011990">
    <property type="entry name" value="TPR-like_helical_dom_sf"/>
</dbReference>
<dbReference type="AlphaFoldDB" id="A0A3N0VN08"/>
<dbReference type="Pfam" id="PF14559">
    <property type="entry name" value="TPR_19"/>
    <property type="match status" value="1"/>
</dbReference>
<dbReference type="PROSITE" id="PS50005">
    <property type="entry name" value="TPR"/>
    <property type="match status" value="1"/>
</dbReference>
<evidence type="ECO:0000313" key="4">
    <source>
        <dbReference type="Proteomes" id="UP000282106"/>
    </source>
</evidence>
<dbReference type="PANTHER" id="PTHR12558:SF13">
    <property type="entry name" value="CELL DIVISION CYCLE PROTEIN 27 HOMOLOG"/>
    <property type="match status" value="1"/>
</dbReference>
<evidence type="ECO:0000256" key="2">
    <source>
        <dbReference type="SAM" id="SignalP"/>
    </source>
</evidence>
<protein>
    <submittedName>
        <fullName evidence="3">Uncharacterized protein</fullName>
    </submittedName>
</protein>